<dbReference type="EMBL" id="BMCS01000001">
    <property type="protein sequence ID" value="GGF12789.1"/>
    <property type="molecule type" value="Genomic_DNA"/>
</dbReference>
<proteinExistence type="predicted"/>
<evidence type="ECO:0000313" key="1">
    <source>
        <dbReference type="EMBL" id="GGF12789.1"/>
    </source>
</evidence>
<comment type="caution">
    <text evidence="1">The sequence shown here is derived from an EMBL/GenBank/DDBJ whole genome shotgun (WGS) entry which is preliminary data.</text>
</comment>
<dbReference type="Proteomes" id="UP000632454">
    <property type="component" value="Unassembled WGS sequence"/>
</dbReference>
<sequence>MNPAGDSRSVRIATTAAEYSPHATHSGDRIWPETNCYVDLWIEVLHALGRDPVPVFASALSVDFDGDQWTFLKAAPEDLRQLYGISVTEENVWKPVLDTVESGLVRGMLHTVEVDSWWLPDTAGTDYRSGHVKTTIVATQIDRHRRTMTYLHNAGLHELSGDDFVGLFNLGDVPAQVLPPYVEQIRFHPVQANPTAALSVARAHLARRPARNPVDGLAEGVLEATSWLGAAGMSVFHLWAFATLRQCGATAELAADLSEHLETWAPGAAAAATDFRSVATTAKAIQFKMARVAMGRTVDVRPALGEMAAAWARAMDTMDNTVGAVSSPSVSVGADS</sequence>
<protein>
    <recommendedName>
        <fullName evidence="3">DUF1839 family protein</fullName>
    </recommendedName>
</protein>
<dbReference type="InterPro" id="IPR014989">
    <property type="entry name" value="DUF1839"/>
</dbReference>
<reference evidence="2" key="1">
    <citation type="journal article" date="2019" name="Int. J. Syst. Evol. Microbiol.">
        <title>The Global Catalogue of Microorganisms (GCM) 10K type strain sequencing project: providing services to taxonomists for standard genome sequencing and annotation.</title>
        <authorList>
            <consortium name="The Broad Institute Genomics Platform"/>
            <consortium name="The Broad Institute Genome Sequencing Center for Infectious Disease"/>
            <person name="Wu L."/>
            <person name="Ma J."/>
        </authorList>
    </citation>
    <scope>NUCLEOTIDE SEQUENCE [LARGE SCALE GENOMIC DNA]</scope>
    <source>
        <strain evidence="2">CCM 7855</strain>
    </source>
</reference>
<accession>A0ABQ1UA25</accession>
<gene>
    <name evidence="1" type="ORF">GCM10007298_05880</name>
</gene>
<name>A0ABQ1UA25_9NOCA</name>
<dbReference type="RefSeq" id="WP_188486768.1">
    <property type="nucleotide sequence ID" value="NZ_BMCS01000001.1"/>
</dbReference>
<keyword evidence="2" id="KW-1185">Reference proteome</keyword>
<evidence type="ECO:0008006" key="3">
    <source>
        <dbReference type="Google" id="ProtNLM"/>
    </source>
</evidence>
<evidence type="ECO:0000313" key="2">
    <source>
        <dbReference type="Proteomes" id="UP000632454"/>
    </source>
</evidence>
<dbReference type="Pfam" id="PF08893">
    <property type="entry name" value="DUF1839"/>
    <property type="match status" value="1"/>
</dbReference>
<organism evidence="1 2">
    <name type="scientific">Williamsia phyllosphaerae</name>
    <dbReference type="NCBI Taxonomy" id="885042"/>
    <lineage>
        <taxon>Bacteria</taxon>
        <taxon>Bacillati</taxon>
        <taxon>Actinomycetota</taxon>
        <taxon>Actinomycetes</taxon>
        <taxon>Mycobacteriales</taxon>
        <taxon>Nocardiaceae</taxon>
        <taxon>Williamsia</taxon>
    </lineage>
</organism>